<dbReference type="PIRSF" id="PIRSF004764">
    <property type="entry name" value="YmfJ"/>
    <property type="match status" value="1"/>
</dbReference>
<proteinExistence type="predicted"/>
<dbReference type="PATRIC" id="fig|1126211.3.peg.1763"/>
<evidence type="ECO:0008006" key="3">
    <source>
        <dbReference type="Google" id="ProtNLM"/>
    </source>
</evidence>
<evidence type="ECO:0000313" key="1">
    <source>
        <dbReference type="EMBL" id="AFJ61840.1"/>
    </source>
</evidence>
<dbReference type="KEGG" id="bqy:MUS_1844"/>
<evidence type="ECO:0000313" key="2">
    <source>
        <dbReference type="Proteomes" id="UP000002878"/>
    </source>
</evidence>
<dbReference type="EMBL" id="CP003332">
    <property type="protein sequence ID" value="AFJ61840.1"/>
    <property type="molecule type" value="Genomic_DNA"/>
</dbReference>
<reference evidence="1 2" key="1">
    <citation type="journal article" date="2012" name="J. Biotechnol.">
        <title>Genome sequence of the plant growth promoting strain Bacillus amyloliquefaciens subsp. plantarum B9601-Y2 and expression of mersacidin and other secondary metabolites.</title>
        <authorList>
            <person name="He P."/>
            <person name="Hao K."/>
            <person name="Blom J."/>
            <person name="Ruckert C."/>
            <person name="Vater J."/>
            <person name="Mao Z."/>
            <person name="Wu Y."/>
            <person name="Hou M."/>
            <person name="He P."/>
            <person name="He Y."/>
            <person name="Borriss R."/>
        </authorList>
    </citation>
    <scope>NUCLEOTIDE SEQUENCE [LARGE SCALE GENOMIC DNA]</scope>
    <source>
        <strain evidence="1">Y2</strain>
    </source>
</reference>
<name>I2C5B6_BACAY</name>
<organism evidence="1 2">
    <name type="scientific">Bacillus amyloliquefaciens (strain Y2)</name>
    <name type="common">Bacillus amyloliquefaciens subsp. plantarum (strain B9601-Y2)</name>
    <dbReference type="NCBI Taxonomy" id="1155777"/>
    <lineage>
        <taxon>Bacteria</taxon>
        <taxon>Bacillati</taxon>
        <taxon>Bacillota</taxon>
        <taxon>Bacilli</taxon>
        <taxon>Bacillales</taxon>
        <taxon>Bacillaceae</taxon>
        <taxon>Bacillus</taxon>
        <taxon>Bacillus amyloliquefaciens group</taxon>
    </lineage>
</organism>
<protein>
    <recommendedName>
        <fullName evidence="3">DUF3243 domain-containing protein</fullName>
    </recommendedName>
</protein>
<dbReference type="InterPro" id="IPR021637">
    <property type="entry name" value="DUF3243"/>
</dbReference>
<dbReference type="InterPro" id="IPR024702">
    <property type="entry name" value="Uncharacterised_YmfJ"/>
</dbReference>
<sequence length="104" mass="11899">MHLHGQNNFVTTDEMEEPNMSVLENWDNWKNFLGDRLNYAQEKGMSDETITDLATEIGGYLANEVDSKNHQEKVLADLWSVASEDEQRAIANMMVKLVENNSTH</sequence>
<dbReference type="Gene3D" id="1.10.760.20">
    <property type="entry name" value="Protein of unknown function DUF3243"/>
    <property type="match status" value="1"/>
</dbReference>
<dbReference type="AlphaFoldDB" id="I2C5B6"/>
<accession>I2C5B6</accession>
<dbReference type="Proteomes" id="UP000002878">
    <property type="component" value="Chromosome"/>
</dbReference>
<gene>
    <name evidence="1" type="ORF">MUS_1844</name>
</gene>
<dbReference type="Pfam" id="PF11588">
    <property type="entry name" value="DUF3243"/>
    <property type="match status" value="1"/>
</dbReference>
<dbReference type="HOGENOM" id="CLU_171794_1_0_9"/>
<dbReference type="InterPro" id="IPR038292">
    <property type="entry name" value="YmfJ/YflH_sf"/>
</dbReference>